<accession>A0A2G9YCN2</accession>
<dbReference type="Proteomes" id="UP000230392">
    <property type="component" value="Unassembled WGS sequence"/>
</dbReference>
<feature type="non-terminal residue" evidence="2">
    <location>
        <position position="1"/>
    </location>
</feature>
<dbReference type="InterPro" id="IPR016187">
    <property type="entry name" value="CTDL_fold"/>
</dbReference>
<gene>
    <name evidence="2" type="ORF">COX46_03170</name>
</gene>
<protein>
    <recommendedName>
        <fullName evidence="1">Sulfatase-modifying factor enzyme-like domain-containing protein</fullName>
    </recommendedName>
</protein>
<dbReference type="InterPro" id="IPR042095">
    <property type="entry name" value="SUMF_sf"/>
</dbReference>
<dbReference type="Gene3D" id="3.90.1580.10">
    <property type="entry name" value="paralog of FGE (formylglycine-generating enzyme)"/>
    <property type="match status" value="1"/>
</dbReference>
<sequence length="211" mass="23247">RGPAPGPVNTGAPKAVPPDNRVLISAGEYIRGWGENGQSIKGALPAFYIDKYEVTNREYYAFVRATNHRIPSDPRGAEYNIWRNGTYPPELADHPVVNVSYQDAENYAAWEKGRLPTEEEWGKAARGAEGFTYPWGNQFKPILANILANCKETPKSGGTKPTGIFPSGRSPYGIFDMAGNVKEWTSTPYESGNSRWKVSKGGSFQNSIEDV</sequence>
<feature type="domain" description="Sulfatase-modifying factor enzyme-like" evidence="1">
    <location>
        <begin position="21"/>
        <end position="198"/>
    </location>
</feature>
<reference evidence="2 3" key="1">
    <citation type="submission" date="2017-09" db="EMBL/GenBank/DDBJ databases">
        <title>Depth-based differentiation of microbial function through sediment-hosted aquifers and enrichment of novel symbionts in the deep terrestrial subsurface.</title>
        <authorList>
            <person name="Probst A.J."/>
            <person name="Ladd B."/>
            <person name="Jarett J.K."/>
            <person name="Geller-Mcgrath D.E."/>
            <person name="Sieber C.M."/>
            <person name="Emerson J.B."/>
            <person name="Anantharaman K."/>
            <person name="Thomas B.C."/>
            <person name="Malmstrom R."/>
            <person name="Stieglmeier M."/>
            <person name="Klingl A."/>
            <person name="Woyke T."/>
            <person name="Ryan C.M."/>
            <person name="Banfield J.F."/>
        </authorList>
    </citation>
    <scope>NUCLEOTIDE SEQUENCE [LARGE SCALE GENOMIC DNA]</scope>
    <source>
        <strain evidence="2">CG23_combo_of_CG06-09_8_20_14_all_48_7</strain>
    </source>
</reference>
<dbReference type="EMBL" id="PCRF01000153">
    <property type="protein sequence ID" value="PIP16291.1"/>
    <property type="molecule type" value="Genomic_DNA"/>
</dbReference>
<comment type="caution">
    <text evidence="2">The sequence shown here is derived from an EMBL/GenBank/DDBJ whole genome shotgun (WGS) entry which is preliminary data.</text>
</comment>
<feature type="non-terminal residue" evidence="2">
    <location>
        <position position="211"/>
    </location>
</feature>
<name>A0A2G9YCN2_9BACT</name>
<dbReference type="Pfam" id="PF03781">
    <property type="entry name" value="FGE-sulfatase"/>
    <property type="match status" value="1"/>
</dbReference>
<dbReference type="GO" id="GO:0120147">
    <property type="term" value="F:formylglycine-generating oxidase activity"/>
    <property type="evidence" value="ECO:0007669"/>
    <property type="project" value="TreeGrafter"/>
</dbReference>
<dbReference type="SUPFAM" id="SSF56436">
    <property type="entry name" value="C-type lectin-like"/>
    <property type="match status" value="1"/>
</dbReference>
<organism evidence="2 3">
    <name type="scientific">bacterium (Candidatus Ratteibacteria) CG23_combo_of_CG06-09_8_20_14_all_48_7</name>
    <dbReference type="NCBI Taxonomy" id="2014292"/>
    <lineage>
        <taxon>Bacteria</taxon>
        <taxon>Candidatus Ratteibacteria</taxon>
    </lineage>
</organism>
<dbReference type="AlphaFoldDB" id="A0A2G9YCN2"/>
<dbReference type="PANTHER" id="PTHR23150">
    <property type="entry name" value="SULFATASE MODIFYING FACTOR 1, 2"/>
    <property type="match status" value="1"/>
</dbReference>
<dbReference type="PANTHER" id="PTHR23150:SF19">
    <property type="entry name" value="FORMYLGLYCINE-GENERATING ENZYME"/>
    <property type="match status" value="1"/>
</dbReference>
<evidence type="ECO:0000259" key="1">
    <source>
        <dbReference type="Pfam" id="PF03781"/>
    </source>
</evidence>
<dbReference type="InterPro" id="IPR005532">
    <property type="entry name" value="SUMF_dom"/>
</dbReference>
<evidence type="ECO:0000313" key="2">
    <source>
        <dbReference type="EMBL" id="PIP16291.1"/>
    </source>
</evidence>
<evidence type="ECO:0000313" key="3">
    <source>
        <dbReference type="Proteomes" id="UP000230392"/>
    </source>
</evidence>
<proteinExistence type="predicted"/>
<dbReference type="InterPro" id="IPR051043">
    <property type="entry name" value="Sulfatase_Mod_Factor_Kinase"/>
</dbReference>